<dbReference type="AlphaFoldDB" id="A0A7X9XB44"/>
<keyword evidence="3" id="KW-1185">Reference proteome</keyword>
<reference evidence="2 3" key="1">
    <citation type="submission" date="2020-04" db="EMBL/GenBank/DDBJ databases">
        <title>Flammeovirga sp. SR4, a novel species isolated from seawater.</title>
        <authorList>
            <person name="Wang X."/>
        </authorList>
    </citation>
    <scope>NUCLEOTIDE SEQUENCE [LARGE SCALE GENOMIC DNA]</scope>
    <source>
        <strain evidence="2 3">ATCC 23126</strain>
    </source>
</reference>
<proteinExistence type="predicted"/>
<comment type="caution">
    <text evidence="2">The sequence shown here is derived from an EMBL/GenBank/DDBJ whole genome shotgun (WGS) entry which is preliminary data.</text>
</comment>
<evidence type="ECO:0000256" key="1">
    <source>
        <dbReference type="SAM" id="SignalP"/>
    </source>
</evidence>
<evidence type="ECO:0000313" key="3">
    <source>
        <dbReference type="Proteomes" id="UP000576082"/>
    </source>
</evidence>
<dbReference type="RefSeq" id="WP_169658514.1">
    <property type="nucleotide sequence ID" value="NZ_JABANE010000059.1"/>
</dbReference>
<keyword evidence="1" id="KW-0732">Signal</keyword>
<sequence>MKLKLYTLGLLFCLIGCFQNHAVAQEEAKVEEGGLLEKVRAFVPSYVGENGQDAYQLQAINHNNLWFFILDDKKSLHVLTFENDSLQRTSDFFEMGLFKIVEKYGMSCENKIAPVNDLTLKPYYTFKKKARKDFKRLLYLEYGYVKHSFFRKLGNFLILPFTFFLGENTSYDKAIKKMNKVDRDIQKKQNNYKSIASPLL</sequence>
<accession>A0A7X9XB44</accession>
<feature type="signal peptide" evidence="1">
    <location>
        <begin position="1"/>
        <end position="22"/>
    </location>
</feature>
<dbReference type="Proteomes" id="UP000576082">
    <property type="component" value="Unassembled WGS sequence"/>
</dbReference>
<dbReference type="EMBL" id="JABANE010000059">
    <property type="protein sequence ID" value="NME70274.1"/>
    <property type="molecule type" value="Genomic_DNA"/>
</dbReference>
<organism evidence="2 3">
    <name type="scientific">Flammeovirga aprica JL-4</name>
    <dbReference type="NCBI Taxonomy" id="694437"/>
    <lineage>
        <taxon>Bacteria</taxon>
        <taxon>Pseudomonadati</taxon>
        <taxon>Bacteroidota</taxon>
        <taxon>Cytophagia</taxon>
        <taxon>Cytophagales</taxon>
        <taxon>Flammeovirgaceae</taxon>
        <taxon>Flammeovirga</taxon>
    </lineage>
</organism>
<gene>
    <name evidence="2" type="ORF">HHU12_20020</name>
</gene>
<evidence type="ECO:0000313" key="2">
    <source>
        <dbReference type="EMBL" id="NME70274.1"/>
    </source>
</evidence>
<protein>
    <submittedName>
        <fullName evidence="2">Uncharacterized protein</fullName>
    </submittedName>
</protein>
<name>A0A7X9XB44_9BACT</name>
<feature type="chain" id="PRO_5031519292" evidence="1">
    <location>
        <begin position="23"/>
        <end position="200"/>
    </location>
</feature>